<evidence type="ECO:0000256" key="6">
    <source>
        <dbReference type="ARBA" id="ARBA00022481"/>
    </source>
</evidence>
<evidence type="ECO:0000256" key="14">
    <source>
        <dbReference type="ARBA" id="ARBA00023288"/>
    </source>
</evidence>
<evidence type="ECO:0000256" key="8">
    <source>
        <dbReference type="ARBA" id="ARBA00022681"/>
    </source>
</evidence>
<keyword evidence="7" id="KW-0597">Phosphoprotein</keyword>
<dbReference type="AlphaFoldDB" id="G5AKI4"/>
<evidence type="ECO:0000256" key="12">
    <source>
        <dbReference type="ARBA" id="ARBA00023136"/>
    </source>
</evidence>
<dbReference type="FunFam" id="1.10.287.570:FF:000001">
    <property type="entry name" value="Anion exchange protein"/>
    <property type="match status" value="1"/>
</dbReference>
<evidence type="ECO:0000256" key="15">
    <source>
        <dbReference type="ARBA" id="ARBA00045591"/>
    </source>
</evidence>
<reference evidence="21 22" key="1">
    <citation type="journal article" date="2011" name="Nature">
        <title>Genome sequencing reveals insights into physiology and longevity of the naked mole rat.</title>
        <authorList>
            <person name="Kim E.B."/>
            <person name="Fang X."/>
            <person name="Fushan A.A."/>
            <person name="Huang Z."/>
            <person name="Lobanov A.V."/>
            <person name="Han L."/>
            <person name="Marino S.M."/>
            <person name="Sun X."/>
            <person name="Turanov A.A."/>
            <person name="Yang P."/>
            <person name="Yim S.H."/>
            <person name="Zhao X."/>
            <person name="Kasaikina M.V."/>
            <person name="Stoletzki N."/>
            <person name="Peng C."/>
            <person name="Polak P."/>
            <person name="Xiong Z."/>
            <person name="Kiezun A."/>
            <person name="Zhu Y."/>
            <person name="Chen Y."/>
            <person name="Kryukov G.V."/>
            <person name="Zhang Q."/>
            <person name="Peshkin L."/>
            <person name="Yang L."/>
            <person name="Bronson R.T."/>
            <person name="Buffenstein R."/>
            <person name="Wang B."/>
            <person name="Han C."/>
            <person name="Li Q."/>
            <person name="Chen L."/>
            <person name="Zhao W."/>
            <person name="Sunyaev S.R."/>
            <person name="Park T.J."/>
            <person name="Zhang G."/>
            <person name="Wang J."/>
            <person name="Gladyshev V.N."/>
        </authorList>
    </citation>
    <scope>NUCLEOTIDE SEQUENCE [LARGE SCALE GENOMIC DNA]</scope>
</reference>
<feature type="compositionally biased region" description="Basic residues" evidence="18">
    <location>
        <begin position="103"/>
        <end position="112"/>
    </location>
</feature>
<feature type="transmembrane region" description="Helical" evidence="17">
    <location>
        <begin position="913"/>
        <end position="930"/>
    </location>
</feature>
<dbReference type="Pfam" id="PF00955">
    <property type="entry name" value="HCO3_cotransp"/>
    <property type="match status" value="2"/>
</dbReference>
<dbReference type="GO" id="GO:0140900">
    <property type="term" value="F:chloride:bicarbonate antiporter activity"/>
    <property type="evidence" value="ECO:0007669"/>
    <property type="project" value="UniProtKB-ARBA"/>
</dbReference>
<keyword evidence="11 17" id="KW-0406">Ion transport</keyword>
<feature type="region of interest" description="Disordered" evidence="18">
    <location>
        <begin position="1"/>
        <end position="205"/>
    </location>
</feature>
<dbReference type="EMBL" id="JH165659">
    <property type="protein sequence ID" value="EHA97544.1"/>
    <property type="molecule type" value="Genomic_DNA"/>
</dbReference>
<keyword evidence="13" id="KW-0564">Palmitate</keyword>
<feature type="transmembrane region" description="Helical" evidence="17">
    <location>
        <begin position="818"/>
        <end position="843"/>
    </location>
</feature>
<proteinExistence type="inferred from homology"/>
<feature type="compositionally biased region" description="Basic residues" evidence="18">
    <location>
        <begin position="304"/>
        <end position="313"/>
    </location>
</feature>
<evidence type="ECO:0000256" key="17">
    <source>
        <dbReference type="RuleBase" id="RU362035"/>
    </source>
</evidence>
<feature type="compositionally biased region" description="Basic and acidic residues" evidence="18">
    <location>
        <begin position="57"/>
        <end position="74"/>
    </location>
</feature>
<dbReference type="Proteomes" id="UP000006813">
    <property type="component" value="Unassembled WGS sequence"/>
</dbReference>
<keyword evidence="12 17" id="KW-0472">Membrane</keyword>
<feature type="compositionally biased region" description="Basic residues" evidence="18">
    <location>
        <begin position="329"/>
        <end position="340"/>
    </location>
</feature>
<evidence type="ECO:0000256" key="3">
    <source>
        <dbReference type="ARBA" id="ARBA00022448"/>
    </source>
</evidence>
<dbReference type="InterPro" id="IPR018241">
    <property type="entry name" value="Anion_exchange_CS"/>
</dbReference>
<dbReference type="Gene3D" id="1.10.287.570">
    <property type="entry name" value="Helical hairpin bin"/>
    <property type="match status" value="1"/>
</dbReference>
<dbReference type="FunFam" id="3.40.930.10:FF:000004">
    <property type="entry name" value="Anion exchange protein"/>
    <property type="match status" value="1"/>
</dbReference>
<evidence type="ECO:0000256" key="9">
    <source>
        <dbReference type="ARBA" id="ARBA00022692"/>
    </source>
</evidence>
<keyword evidence="9 17" id="KW-0812">Transmembrane</keyword>
<protein>
    <recommendedName>
        <fullName evidence="17">Anion exchange protein</fullName>
    </recommendedName>
</protein>
<feature type="transmembrane region" description="Helical" evidence="17">
    <location>
        <begin position="850"/>
        <end position="868"/>
    </location>
</feature>
<keyword evidence="4" id="KW-0050">Antiport</keyword>
<gene>
    <name evidence="21" type="ORF">GW7_07264</name>
</gene>
<evidence type="ECO:0000256" key="10">
    <source>
        <dbReference type="ARBA" id="ARBA00022989"/>
    </source>
</evidence>
<accession>G5AKI4</accession>
<feature type="compositionally biased region" description="Acidic residues" evidence="18">
    <location>
        <begin position="133"/>
        <end position="151"/>
    </location>
</feature>
<feature type="transmembrane region" description="Helical" evidence="17">
    <location>
        <begin position="1043"/>
        <end position="1066"/>
    </location>
</feature>
<dbReference type="InterPro" id="IPR001717">
    <property type="entry name" value="Anion_exchange"/>
</dbReference>
<dbReference type="FunCoup" id="G5AKI4">
    <property type="interactions" value="213"/>
</dbReference>
<evidence type="ECO:0000256" key="16">
    <source>
        <dbReference type="ARBA" id="ARBA00049347"/>
    </source>
</evidence>
<feature type="region of interest" description="Disordered" evidence="18">
    <location>
        <begin position="453"/>
        <end position="492"/>
    </location>
</feature>
<sequence>MANGVIPPPGGASPLPQVRVPLEEPPLGPDGEEDDDLGKTLAVNRFGDLISKTPAWDPEKPSRSYSERDFEFHRHTSHHTHHPLSARLPPPHKLRRPSPTSARHTRRKRKKERTSAPPSEGTPPIQEEGGTGAEEEEEEEEEEEGESEAEPVEPTPSGSPQKAKFSIGSDEDDSPGLSGRAAYTKPLPSVALHSDQSPQHAVREVPKATSWGLHHLSLSSPRVCCLFSSPSPRARASRIAAEKGRPWSPSASYDLRERLCPGSALGSPGGPEQQVPTDEAEARMLGSADLDDMKSHRLEDNPGVRRHLVKKPSRTQGGRGSPSGLGPILRKKKKKKKLDRRPHEVFVELNELMLDRSQEPHWRETARWIKFEEDVEEETERWGKPHVASLSFRSLLELRRTIAQGAALLDLEQTTLPGIAHLVVETMIVSDQIRPEDRASVLRTLLLKHSHPNDDKDSGFFPRNPSSSSMNSVLGNHHPASSHGPDGAVPTIADDLGEPAPLWPHDPDAKEKPLHIPGGDAHRGKSLKLLEKIPEDAEATVVLVGCVPFLEQQAAAFVRLSEAVLLESVLEVPVPVRFLFVMLGPSHTSTDYHELGRSIATLMSDKLFHEAAYQADDRQDLLSAISEFLDGSIVIPPSEVEGRDLLRSVAAFQRELLRKRREREQTKVEMTTRGGYVAPGKELSLELGASEAAPEDDPLLRTGSVFGGLVRDVRRRYPHYPSDLRDALHSQCVAAVLFIYFAALSPAITFGGLLGEKTEGLMGVSELIVSTAVLGVLFSLLGAQPLLVVGFSGPLLVFEEAFFKFCQAQDLEYLTGRVWVGLWLVVFVLALVAAEGSFLVRYISPFTQEIFAFLISLIFIYETFHKLYKVFTEHPLLPFYPPEGPLDAGLEPNSSALPPTEGLPGPRNRPNTALLSLILMLGTFLIAFFLRKFRNSRFLGGKARRLIGDFGIPISILVMVLVDYSITDTYTQKLTVPTGLSVTSPHKRTWFIPPLGSARPFPPWMMVAAAVPALLVLILIFMETQITALIVSQKARRLLKGSGFHLDLLLIGSLGGLCGLFGLPWLTAATVRSVTHVNALTVMRTAIAPGDKPQIQEVREQRVTGVLIASLVGLSIVMGAVLRRIPLAVLFGIFLYMGVTSLSGIQLSQRLLLILMPAKHHPEQPYVTKVKTWRMHLFTCIQLGCIALLWVVKSTAASLAFPFLLLLTVPLRRCLLPRLFQDRELQALDSEDAEPNFDEDGQDEYNELHMPV</sequence>
<dbReference type="SUPFAM" id="SSF55804">
    <property type="entry name" value="Phoshotransferase/anion transport protein"/>
    <property type="match status" value="1"/>
</dbReference>
<keyword evidence="5" id="KW-1003">Cell membrane</keyword>
<dbReference type="GO" id="GO:0051453">
    <property type="term" value="P:regulation of intracellular pH"/>
    <property type="evidence" value="ECO:0007669"/>
    <property type="project" value="TreeGrafter"/>
</dbReference>
<dbReference type="PRINTS" id="PR01189">
    <property type="entry name" value="ANIONEXHNGR3"/>
</dbReference>
<evidence type="ECO:0000256" key="7">
    <source>
        <dbReference type="ARBA" id="ARBA00022553"/>
    </source>
</evidence>
<name>G5AKI4_HETGA</name>
<evidence type="ECO:0000256" key="18">
    <source>
        <dbReference type="SAM" id="MobiDB-lite"/>
    </source>
</evidence>
<comment type="subcellular location">
    <subcellularLocation>
        <location evidence="1">Cell membrane</location>
        <topology evidence="1">Multi-pass membrane protein</topology>
    </subcellularLocation>
    <subcellularLocation>
        <location evidence="17">Membrane</location>
        <topology evidence="17">Multi-pass membrane protein</topology>
    </subcellularLocation>
</comment>
<feature type="region of interest" description="Disordered" evidence="18">
    <location>
        <begin position="259"/>
        <end position="340"/>
    </location>
</feature>
<keyword evidence="3 17" id="KW-0813">Transport</keyword>
<keyword evidence="10 17" id="KW-1133">Transmembrane helix</keyword>
<keyword evidence="6" id="KW-0488">Methylation</keyword>
<dbReference type="PRINTS" id="PR00165">
    <property type="entry name" value="ANIONEXCHNGR"/>
</dbReference>
<keyword evidence="8" id="KW-0039">Anion exchange</keyword>
<dbReference type="NCBIfam" id="TIGR00834">
    <property type="entry name" value="ae"/>
    <property type="match status" value="1"/>
</dbReference>
<evidence type="ECO:0000259" key="19">
    <source>
        <dbReference type="Pfam" id="PF00955"/>
    </source>
</evidence>
<evidence type="ECO:0000256" key="4">
    <source>
        <dbReference type="ARBA" id="ARBA00022449"/>
    </source>
</evidence>
<evidence type="ECO:0000256" key="11">
    <source>
        <dbReference type="ARBA" id="ARBA00023065"/>
    </source>
</evidence>
<dbReference type="Gene3D" id="3.40.930.10">
    <property type="entry name" value="Mannitol-specific EII, Chain A"/>
    <property type="match status" value="1"/>
</dbReference>
<dbReference type="PROSITE" id="PS00220">
    <property type="entry name" value="ANION_EXCHANGER_2"/>
    <property type="match status" value="1"/>
</dbReference>
<feature type="transmembrane region" description="Helical" evidence="17">
    <location>
        <begin position="1176"/>
        <end position="1209"/>
    </location>
</feature>
<dbReference type="InterPro" id="IPR003020">
    <property type="entry name" value="HCO3_transpt_euk"/>
</dbReference>
<feature type="compositionally biased region" description="Basic and acidic residues" evidence="18">
    <location>
        <begin position="291"/>
        <end position="303"/>
    </location>
</feature>
<dbReference type="GO" id="GO:0005886">
    <property type="term" value="C:plasma membrane"/>
    <property type="evidence" value="ECO:0007669"/>
    <property type="project" value="UniProtKB-SubCell"/>
</dbReference>
<dbReference type="STRING" id="10181.G5AKI4"/>
<evidence type="ECO:0000259" key="20">
    <source>
        <dbReference type="Pfam" id="PF07565"/>
    </source>
</evidence>
<feature type="transmembrane region" description="Helical" evidence="17">
    <location>
        <begin position="733"/>
        <end position="755"/>
    </location>
</feature>
<feature type="transmembrane region" description="Helical" evidence="17">
    <location>
        <begin position="1129"/>
        <end position="1156"/>
    </location>
</feature>
<feature type="transmembrane region" description="Helical" evidence="17">
    <location>
        <begin position="767"/>
        <end position="798"/>
    </location>
</feature>
<feature type="transmembrane region" description="Helical" evidence="17">
    <location>
        <begin position="1004"/>
        <end position="1022"/>
    </location>
</feature>
<evidence type="ECO:0000313" key="22">
    <source>
        <dbReference type="Proteomes" id="UP000006813"/>
    </source>
</evidence>
<dbReference type="PRINTS" id="PR01231">
    <property type="entry name" value="HCO3TRNSPORT"/>
</dbReference>
<comment type="function">
    <text evidence="15">Sodium-independent anion exchanger which mediates the electroneutral exchange of chloride for bicarbonate ions across the cell membrane. May be involved in the regulation of intracellular pH, and the modulation of cardiac action potential.</text>
</comment>
<dbReference type="eggNOG" id="KOG1172">
    <property type="taxonomic scope" value="Eukaryota"/>
</dbReference>
<feature type="compositionally biased region" description="Pro residues" evidence="18">
    <location>
        <begin position="1"/>
        <end position="11"/>
    </location>
</feature>
<feature type="domain" description="Bicarbonate transporter-like transmembrane" evidence="19">
    <location>
        <begin position="705"/>
        <end position="876"/>
    </location>
</feature>
<dbReference type="PROSITE" id="PS00219">
    <property type="entry name" value="ANION_EXCHANGER_1"/>
    <property type="match status" value="1"/>
</dbReference>
<evidence type="ECO:0000256" key="2">
    <source>
        <dbReference type="ARBA" id="ARBA00010993"/>
    </source>
</evidence>
<dbReference type="Pfam" id="PF07565">
    <property type="entry name" value="Band_3_cyto"/>
    <property type="match status" value="1"/>
</dbReference>
<evidence type="ECO:0000313" key="21">
    <source>
        <dbReference type="EMBL" id="EHA97544.1"/>
    </source>
</evidence>
<feature type="domain" description="Band 3 cytoplasmic" evidence="20">
    <location>
        <begin position="343"/>
        <end position="641"/>
    </location>
</feature>
<feature type="domain" description="Bicarbonate transporter-like transmembrane" evidence="19">
    <location>
        <begin position="906"/>
        <end position="1232"/>
    </location>
</feature>
<evidence type="ECO:0000256" key="1">
    <source>
        <dbReference type="ARBA" id="ARBA00004651"/>
    </source>
</evidence>
<feature type="transmembrane region" description="Helical" evidence="17">
    <location>
        <begin position="1103"/>
        <end position="1122"/>
    </location>
</feature>
<feature type="transmembrane region" description="Helical" evidence="17">
    <location>
        <begin position="950"/>
        <end position="967"/>
    </location>
</feature>
<feature type="compositionally biased region" description="Polar residues" evidence="18">
    <location>
        <begin position="464"/>
        <end position="474"/>
    </location>
</feature>
<dbReference type="InterPro" id="IPR011531">
    <property type="entry name" value="HCO3_transpt-like_TM_dom"/>
</dbReference>
<dbReference type="InterPro" id="IPR002979">
    <property type="entry name" value="Anion_exchange_3"/>
</dbReference>
<evidence type="ECO:0000256" key="5">
    <source>
        <dbReference type="ARBA" id="ARBA00022475"/>
    </source>
</evidence>
<organism evidence="21 22">
    <name type="scientific">Heterocephalus glaber</name>
    <name type="common">Naked mole rat</name>
    <dbReference type="NCBI Taxonomy" id="10181"/>
    <lineage>
        <taxon>Eukaryota</taxon>
        <taxon>Metazoa</taxon>
        <taxon>Chordata</taxon>
        <taxon>Craniata</taxon>
        <taxon>Vertebrata</taxon>
        <taxon>Euteleostomi</taxon>
        <taxon>Mammalia</taxon>
        <taxon>Eutheria</taxon>
        <taxon>Euarchontoglires</taxon>
        <taxon>Glires</taxon>
        <taxon>Rodentia</taxon>
        <taxon>Hystricomorpha</taxon>
        <taxon>Bathyergidae</taxon>
        <taxon>Heterocephalus</taxon>
    </lineage>
</organism>
<dbReference type="PANTHER" id="PTHR11453:SF15">
    <property type="entry name" value="ANION EXCHANGE PROTEIN 3"/>
    <property type="match status" value="1"/>
</dbReference>
<evidence type="ECO:0000256" key="13">
    <source>
        <dbReference type="ARBA" id="ARBA00023139"/>
    </source>
</evidence>
<dbReference type="PANTHER" id="PTHR11453">
    <property type="entry name" value="ANION EXCHANGE PROTEIN"/>
    <property type="match status" value="1"/>
</dbReference>
<comment type="catalytic activity">
    <reaction evidence="16">
        <text>hydrogencarbonate(in) + chloride(out) = hydrogencarbonate(out) + chloride(in)</text>
        <dbReference type="Rhea" id="RHEA:72363"/>
        <dbReference type="ChEBI" id="CHEBI:17544"/>
        <dbReference type="ChEBI" id="CHEBI:17996"/>
    </reaction>
</comment>
<dbReference type="InParanoid" id="G5AKI4"/>
<dbReference type="InterPro" id="IPR016152">
    <property type="entry name" value="PTrfase/Anion_transptr"/>
</dbReference>
<keyword evidence="14" id="KW-0449">Lipoprotein</keyword>
<comment type="similarity">
    <text evidence="2 17">Belongs to the anion exchanger (TC 2.A.31) family.</text>
</comment>
<feature type="compositionally biased region" description="Basic residues" evidence="18">
    <location>
        <begin position="75"/>
        <end position="96"/>
    </location>
</feature>
<dbReference type="InterPro" id="IPR013769">
    <property type="entry name" value="Band3_cytoplasmic_dom"/>
</dbReference>